<feature type="compositionally biased region" description="Basic and acidic residues" evidence="7">
    <location>
        <begin position="330"/>
        <end position="339"/>
    </location>
</feature>
<evidence type="ECO:0000256" key="2">
    <source>
        <dbReference type="ARBA" id="ARBA00010876"/>
    </source>
</evidence>
<protein>
    <recommendedName>
        <fullName evidence="6">Pseudouridine synthase</fullName>
        <ecNumber evidence="6">5.4.99.-</ecNumber>
    </recommendedName>
</protein>
<keyword evidence="5" id="KW-0694">RNA-binding</keyword>
<dbReference type="NCBIfam" id="TIGR00005">
    <property type="entry name" value="rluA_subfam"/>
    <property type="match status" value="1"/>
</dbReference>
<sequence length="339" mass="37491">MITCKILPQDSGKKLHRYLRQTLPGMPLSGVYKMIRVGRVKVNGVKGKMETVLQPGDVLTLYIREEEYESLTRPVRKFGGVSTDIAVVHEDEHILILNKPVGLLTHPDAQEHKDTLINRALAYLHGHGEIEHGRSFLPATVNRLDRNTSGLVLIGKDAQTLRDLAEQIRRHKIKKHYLAVVWGKLEGGGEIDLSLVRDTANQVTRPLARSLDQALGKVALTRYRPLVSAAGFTLIEVELISGRTHQIRAHLQSIRHPLLGDIKYGGKPAFDVNHHLLHAYGLVLPDGQTYVAPPSPIFSDILQKTGLTRGLAETSLPLAGTSRGATQAEPTRESRHSRG</sequence>
<dbReference type="Proteomes" id="UP000190229">
    <property type="component" value="Unassembled WGS sequence"/>
</dbReference>
<evidence type="ECO:0000256" key="3">
    <source>
        <dbReference type="ARBA" id="ARBA00023235"/>
    </source>
</evidence>
<evidence type="ECO:0000256" key="6">
    <source>
        <dbReference type="RuleBase" id="RU362028"/>
    </source>
</evidence>
<accession>A0A1V4EXI0</accession>
<dbReference type="InterPro" id="IPR036986">
    <property type="entry name" value="S4_RNA-bd_sf"/>
</dbReference>
<dbReference type="PROSITE" id="PS01129">
    <property type="entry name" value="PSI_RLU"/>
    <property type="match status" value="1"/>
</dbReference>
<evidence type="ECO:0000313" key="10">
    <source>
        <dbReference type="Proteomes" id="UP000190229"/>
    </source>
</evidence>
<dbReference type="EMBL" id="MWPS01000002">
    <property type="protein sequence ID" value="OPG17570.1"/>
    <property type="molecule type" value="Genomic_DNA"/>
</dbReference>
<dbReference type="Gene3D" id="3.10.290.10">
    <property type="entry name" value="RNA-binding S4 domain"/>
    <property type="match status" value="1"/>
</dbReference>
<dbReference type="InterPro" id="IPR020103">
    <property type="entry name" value="PsdUridine_synth_cat_dom_sf"/>
</dbReference>
<comment type="similarity">
    <text evidence="2 6">Belongs to the pseudouridine synthase RluA family.</text>
</comment>
<dbReference type="InterPro" id="IPR006145">
    <property type="entry name" value="PsdUridine_synth_RsuA/RluA"/>
</dbReference>
<dbReference type="PROSITE" id="PS50889">
    <property type="entry name" value="S4"/>
    <property type="match status" value="1"/>
</dbReference>
<comment type="function">
    <text evidence="6">Responsible for synthesis of pseudouridine from uracil.</text>
</comment>
<dbReference type="RefSeq" id="WP_079289698.1">
    <property type="nucleotide sequence ID" value="NZ_MWPS01000002.1"/>
</dbReference>
<feature type="region of interest" description="Disordered" evidence="7">
    <location>
        <begin position="314"/>
        <end position="339"/>
    </location>
</feature>
<dbReference type="AlphaFoldDB" id="A0A1V4EXI0"/>
<reference evidence="9 10" key="1">
    <citation type="submission" date="2017-02" db="EMBL/GenBank/DDBJ databases">
        <title>Draft genome of Acidibacillus ferrooxidans Huett2.</title>
        <authorList>
            <person name="Schopf S."/>
        </authorList>
    </citation>
    <scope>NUCLEOTIDE SEQUENCE [LARGE SCALE GENOMIC DNA]</scope>
    <source>
        <strain evidence="9 10">Huett2</strain>
    </source>
</reference>
<evidence type="ECO:0000256" key="7">
    <source>
        <dbReference type="SAM" id="MobiDB-lite"/>
    </source>
</evidence>
<dbReference type="Gene3D" id="3.30.2350.10">
    <property type="entry name" value="Pseudouridine synthase"/>
    <property type="match status" value="1"/>
</dbReference>
<dbReference type="GO" id="GO:0000455">
    <property type="term" value="P:enzyme-directed rRNA pseudouridine synthesis"/>
    <property type="evidence" value="ECO:0007669"/>
    <property type="project" value="TreeGrafter"/>
</dbReference>
<dbReference type="CDD" id="cd02869">
    <property type="entry name" value="PseudoU_synth_RluA_like"/>
    <property type="match status" value="1"/>
</dbReference>
<name>A0A1V4EXI0_9BACL</name>
<dbReference type="GO" id="GO:0009982">
    <property type="term" value="F:pseudouridine synthase activity"/>
    <property type="evidence" value="ECO:0007669"/>
    <property type="project" value="InterPro"/>
</dbReference>
<comment type="catalytic activity">
    <reaction evidence="1 6">
        <text>a uridine in RNA = a pseudouridine in RNA</text>
        <dbReference type="Rhea" id="RHEA:48348"/>
        <dbReference type="Rhea" id="RHEA-COMP:12068"/>
        <dbReference type="Rhea" id="RHEA-COMP:12069"/>
        <dbReference type="ChEBI" id="CHEBI:65314"/>
        <dbReference type="ChEBI" id="CHEBI:65315"/>
    </reaction>
</comment>
<dbReference type="InterPro" id="IPR050188">
    <property type="entry name" value="RluA_PseudoU_synthase"/>
</dbReference>
<evidence type="ECO:0000256" key="4">
    <source>
        <dbReference type="PIRSR" id="PIRSR606225-1"/>
    </source>
</evidence>
<dbReference type="Pfam" id="PF00849">
    <property type="entry name" value="PseudoU_synth_2"/>
    <property type="match status" value="1"/>
</dbReference>
<keyword evidence="10" id="KW-1185">Reference proteome</keyword>
<dbReference type="PANTHER" id="PTHR21600:SF87">
    <property type="entry name" value="RNA PSEUDOURIDYLATE SYNTHASE DOMAIN-CONTAINING PROTEIN 1"/>
    <property type="match status" value="1"/>
</dbReference>
<dbReference type="SUPFAM" id="SSF55120">
    <property type="entry name" value="Pseudouridine synthase"/>
    <property type="match status" value="1"/>
</dbReference>
<evidence type="ECO:0000313" key="9">
    <source>
        <dbReference type="EMBL" id="OPG17570.1"/>
    </source>
</evidence>
<dbReference type="GO" id="GO:0003723">
    <property type="term" value="F:RNA binding"/>
    <property type="evidence" value="ECO:0007669"/>
    <property type="project" value="UniProtKB-KW"/>
</dbReference>
<evidence type="ECO:0000256" key="1">
    <source>
        <dbReference type="ARBA" id="ARBA00000073"/>
    </source>
</evidence>
<dbReference type="PANTHER" id="PTHR21600">
    <property type="entry name" value="MITOCHONDRIAL RNA PSEUDOURIDINE SYNTHASE"/>
    <property type="match status" value="1"/>
</dbReference>
<gene>
    <name evidence="9" type="ORF">B2M26_00990</name>
</gene>
<evidence type="ECO:0000256" key="5">
    <source>
        <dbReference type="PROSITE-ProRule" id="PRU00182"/>
    </source>
</evidence>
<comment type="caution">
    <text evidence="9">The sequence shown here is derived from an EMBL/GenBank/DDBJ whole genome shotgun (WGS) entry which is preliminary data.</text>
</comment>
<feature type="domain" description="Pseudouridine synthase RsuA/RluA-like" evidence="8">
    <location>
        <begin position="93"/>
        <end position="253"/>
    </location>
</feature>
<dbReference type="CDD" id="cd00165">
    <property type="entry name" value="S4"/>
    <property type="match status" value="1"/>
</dbReference>
<dbReference type="EC" id="5.4.99.-" evidence="6"/>
<proteinExistence type="inferred from homology"/>
<keyword evidence="3 6" id="KW-0413">Isomerase</keyword>
<dbReference type="InterPro" id="IPR006225">
    <property type="entry name" value="PsdUridine_synth_RluC/D"/>
</dbReference>
<dbReference type="InterPro" id="IPR006224">
    <property type="entry name" value="PsdUridine_synth_RluA-like_CS"/>
</dbReference>
<organism evidence="9 10">
    <name type="scientific">Ferroacidibacillus organovorans</name>
    <dbReference type="NCBI Taxonomy" id="1765683"/>
    <lineage>
        <taxon>Bacteria</taxon>
        <taxon>Bacillati</taxon>
        <taxon>Bacillota</taxon>
        <taxon>Bacilli</taxon>
        <taxon>Bacillales</taxon>
        <taxon>Alicyclobacillaceae</taxon>
        <taxon>Ferroacidibacillus</taxon>
    </lineage>
</organism>
<feature type="active site" evidence="4">
    <location>
        <position position="145"/>
    </location>
</feature>
<dbReference type="GO" id="GO:0140098">
    <property type="term" value="F:catalytic activity, acting on RNA"/>
    <property type="evidence" value="ECO:0007669"/>
    <property type="project" value="UniProtKB-ARBA"/>
</dbReference>
<evidence type="ECO:0000259" key="8">
    <source>
        <dbReference type="Pfam" id="PF00849"/>
    </source>
</evidence>